<proteinExistence type="predicted"/>
<keyword evidence="1" id="KW-0472">Membrane</keyword>
<accession>A7I5M2</accession>
<feature type="transmembrane region" description="Helical" evidence="1">
    <location>
        <begin position="282"/>
        <end position="305"/>
    </location>
</feature>
<keyword evidence="1" id="KW-0812">Transmembrane</keyword>
<feature type="transmembrane region" description="Helical" evidence="1">
    <location>
        <begin position="171"/>
        <end position="192"/>
    </location>
</feature>
<dbReference type="PANTHER" id="PTHR42204">
    <property type="entry name" value="INTEGRAL MEMBRANE PROTEIN"/>
    <property type="match status" value="1"/>
</dbReference>
<reference evidence="4" key="1">
    <citation type="journal article" date="2015" name="Microbiology">
        <title>Genome of Methanoregula boonei 6A8 reveals adaptations to oligotrophic peatland environments.</title>
        <authorList>
            <person name="Braeuer S."/>
            <person name="Cadillo-Quiroz H."/>
            <person name="Kyrpides N."/>
            <person name="Woyke T."/>
            <person name="Goodwin L."/>
            <person name="Detter C."/>
            <person name="Podell S."/>
            <person name="Yavitt J.B."/>
            <person name="Zinder S.H."/>
        </authorList>
    </citation>
    <scope>NUCLEOTIDE SEQUENCE [LARGE SCALE GENOMIC DNA]</scope>
    <source>
        <strain evidence="4">DSM 21154 / JCM 14090 / 6A8</strain>
    </source>
</reference>
<feature type="transmembrane region" description="Helical" evidence="1">
    <location>
        <begin position="16"/>
        <end position="39"/>
    </location>
</feature>
<evidence type="ECO:0000313" key="3">
    <source>
        <dbReference type="EMBL" id="ABS55033.1"/>
    </source>
</evidence>
<evidence type="ECO:0000259" key="2">
    <source>
        <dbReference type="Pfam" id="PF01970"/>
    </source>
</evidence>
<keyword evidence="1" id="KW-1133">Transmembrane helix</keyword>
<dbReference type="AlphaFoldDB" id="A7I5M2"/>
<dbReference type="KEGG" id="mbn:Mboo_0515"/>
<feature type="transmembrane region" description="Helical" evidence="1">
    <location>
        <begin position="399"/>
        <end position="421"/>
    </location>
</feature>
<evidence type="ECO:0000256" key="1">
    <source>
        <dbReference type="SAM" id="Phobius"/>
    </source>
</evidence>
<feature type="transmembrane region" description="Helical" evidence="1">
    <location>
        <begin position="246"/>
        <end position="270"/>
    </location>
</feature>
<feature type="transmembrane region" description="Helical" evidence="1">
    <location>
        <begin position="119"/>
        <end position="140"/>
    </location>
</feature>
<feature type="transmembrane region" description="Helical" evidence="1">
    <location>
        <begin position="325"/>
        <end position="345"/>
    </location>
</feature>
<dbReference type="InterPro" id="IPR002823">
    <property type="entry name" value="DUF112_TM"/>
</dbReference>
<dbReference type="HOGENOM" id="CLU_043916_0_0_2"/>
<protein>
    <recommendedName>
        <fullName evidence="2">DUF112 domain-containing protein</fullName>
    </recommendedName>
</protein>
<keyword evidence="4" id="KW-1185">Reference proteome</keyword>
<feature type="transmembrane region" description="Helical" evidence="1">
    <location>
        <begin position="204"/>
        <end position="226"/>
    </location>
</feature>
<dbReference type="PANTHER" id="PTHR42204:SF1">
    <property type="entry name" value="INTEGRAL MEMBRANE PROTEIN"/>
    <property type="match status" value="1"/>
</dbReference>
<name>A7I5M2_METB6</name>
<dbReference type="EMBL" id="CP000780">
    <property type="protein sequence ID" value="ABS55033.1"/>
    <property type="molecule type" value="Genomic_DNA"/>
</dbReference>
<evidence type="ECO:0000313" key="4">
    <source>
        <dbReference type="Proteomes" id="UP000002408"/>
    </source>
</evidence>
<sequence>MRICISVDLCPFSRTFWIMIEIVIGTLLGVLLGTISGLIPGVHVNTLAGTLLGAQVLLLDVLGPLALAGTLFAALITHTFVESVPSTFLGIPDADTSLSVLPAHALCLEGNGEEAVRTAALGSACAMVIAVPLSVLCFLFLPALQPFFDWGIGILIIAVIGYMIVMSESPGWALAIFSVSGLLGAFTLHYAFLGWHTIGGETAVLMPLLTGLFGISVLLVAAQGALPAQHFLGLRVDAKTIAKSSALGTLAGIAVGWLPGLSTATANGALASIIGYEKDRRAYILATSAANTANAFIGLAALFALSRMRNGVMVALAELPLPSMSELAVAGVLAACLAYIVTVGLSRSAGRLNGINGRLLNRAVILFVVGLCIVLTGPFGLVVLILATILGLVPHLANVSRVYCMGAIMVPVILYSFGIAWV</sequence>
<dbReference type="Pfam" id="PF01970">
    <property type="entry name" value="TctA"/>
    <property type="match status" value="1"/>
</dbReference>
<organism evidence="3 4">
    <name type="scientific">Methanoregula boonei (strain DSM 21154 / JCM 14090 / 6A8)</name>
    <dbReference type="NCBI Taxonomy" id="456442"/>
    <lineage>
        <taxon>Archaea</taxon>
        <taxon>Methanobacteriati</taxon>
        <taxon>Methanobacteriota</taxon>
        <taxon>Stenosarchaea group</taxon>
        <taxon>Methanomicrobia</taxon>
        <taxon>Methanomicrobiales</taxon>
        <taxon>Methanoregulaceae</taxon>
        <taxon>Methanoregula</taxon>
    </lineage>
</organism>
<dbReference type="STRING" id="456442.Mboo_0515"/>
<dbReference type="eggNOG" id="arCOG04469">
    <property type="taxonomic scope" value="Archaea"/>
</dbReference>
<dbReference type="Proteomes" id="UP000002408">
    <property type="component" value="Chromosome"/>
</dbReference>
<feature type="transmembrane region" description="Helical" evidence="1">
    <location>
        <begin position="51"/>
        <end position="76"/>
    </location>
</feature>
<feature type="transmembrane region" description="Helical" evidence="1">
    <location>
        <begin position="365"/>
        <end position="393"/>
    </location>
</feature>
<feature type="transmembrane region" description="Helical" evidence="1">
    <location>
        <begin position="147"/>
        <end position="165"/>
    </location>
</feature>
<feature type="domain" description="DUF112" evidence="2">
    <location>
        <begin position="26"/>
        <end position="405"/>
    </location>
</feature>
<gene>
    <name evidence="3" type="ordered locus">Mboo_0515</name>
</gene>